<dbReference type="InterPro" id="IPR050325">
    <property type="entry name" value="Prot/Nucl_acid_deglycase"/>
</dbReference>
<name>A0A1H1PT94_9CORY</name>
<sequence>MPRALFVLSAAKHITLNDATTHPTGFWADEFATPYRTFADAGWDIDVATPAGRAPTPDPVSLDPETGNPDALDGLDEVLDTPLALEKVTSADYDLVFYPGGHGPMEDLAVNEDSAALLTARLEDNAPVALLCHAPAAVVATADGEGASPFQGRALTGFSNEEERAGGLADKLEWLVEDRLIELGVDYIKADEPFAARVVADGALYSGQNPASAGPLAQLILDDFNEE</sequence>
<dbReference type="PANTHER" id="PTHR48094">
    <property type="entry name" value="PROTEIN/NUCLEIC ACID DEGLYCASE DJ-1-RELATED"/>
    <property type="match status" value="1"/>
</dbReference>
<dbReference type="InterPro" id="IPR029062">
    <property type="entry name" value="Class_I_gatase-like"/>
</dbReference>
<protein>
    <submittedName>
        <fullName evidence="6">Putative intracellular protease/amidase</fullName>
    </submittedName>
</protein>
<reference evidence="6 7" key="1">
    <citation type="submission" date="2016-10" db="EMBL/GenBank/DDBJ databases">
        <authorList>
            <person name="de Groot N.N."/>
        </authorList>
    </citation>
    <scope>NUCLEOTIDE SEQUENCE [LARGE SCALE GENOMIC DNA]</scope>
    <source>
        <strain evidence="6 7">DSM 45434</strain>
    </source>
</reference>
<evidence type="ECO:0000259" key="5">
    <source>
        <dbReference type="Pfam" id="PF01965"/>
    </source>
</evidence>
<dbReference type="GO" id="GO:0005737">
    <property type="term" value="C:cytoplasm"/>
    <property type="evidence" value="ECO:0007669"/>
    <property type="project" value="TreeGrafter"/>
</dbReference>
<keyword evidence="6" id="KW-0645">Protease</keyword>
<dbReference type="STRING" id="1203190.GCA_000312345_02184"/>
<proteinExistence type="inferred from homology"/>
<dbReference type="Gene3D" id="3.40.50.880">
    <property type="match status" value="1"/>
</dbReference>
<dbReference type="GO" id="GO:0008233">
    <property type="term" value="F:peptidase activity"/>
    <property type="evidence" value="ECO:0007669"/>
    <property type="project" value="UniProtKB-KW"/>
</dbReference>
<evidence type="ECO:0000256" key="1">
    <source>
        <dbReference type="ARBA" id="ARBA00023016"/>
    </source>
</evidence>
<evidence type="ECO:0000256" key="2">
    <source>
        <dbReference type="ARBA" id="ARBA00023239"/>
    </source>
</evidence>
<evidence type="ECO:0000313" key="7">
    <source>
        <dbReference type="Proteomes" id="UP000182237"/>
    </source>
</evidence>
<dbReference type="OrthoDB" id="9792284at2"/>
<gene>
    <name evidence="6" type="ORF">SAMN04488539_1096</name>
</gene>
<dbReference type="PANTHER" id="PTHR48094:SF11">
    <property type="entry name" value="GLUTATHIONE-INDEPENDENT GLYOXALASE HSP31-RELATED"/>
    <property type="match status" value="1"/>
</dbReference>
<dbReference type="CDD" id="cd03141">
    <property type="entry name" value="GATase1_Hsp31_like"/>
    <property type="match status" value="1"/>
</dbReference>
<keyword evidence="2" id="KW-0456">Lyase</keyword>
<dbReference type="EMBL" id="LT629765">
    <property type="protein sequence ID" value="SDS14344.1"/>
    <property type="molecule type" value="Genomic_DNA"/>
</dbReference>
<comment type="similarity">
    <text evidence="3">Belongs to the peptidase C56 family. HSP31-like subfamily.</text>
</comment>
<dbReference type="SUPFAM" id="SSF52317">
    <property type="entry name" value="Class I glutamine amidotransferase-like"/>
    <property type="match status" value="1"/>
</dbReference>
<dbReference type="Proteomes" id="UP000182237">
    <property type="component" value="Chromosome I"/>
</dbReference>
<organism evidence="6 7">
    <name type="scientific">Corynebacterium timonense</name>
    <dbReference type="NCBI Taxonomy" id="441500"/>
    <lineage>
        <taxon>Bacteria</taxon>
        <taxon>Bacillati</taxon>
        <taxon>Actinomycetota</taxon>
        <taxon>Actinomycetes</taxon>
        <taxon>Mycobacteriales</taxon>
        <taxon>Corynebacteriaceae</taxon>
        <taxon>Corynebacterium</taxon>
    </lineage>
</organism>
<evidence type="ECO:0000256" key="3">
    <source>
        <dbReference type="ARBA" id="ARBA00038493"/>
    </source>
</evidence>
<evidence type="ECO:0000256" key="4">
    <source>
        <dbReference type="SAM" id="MobiDB-lite"/>
    </source>
</evidence>
<dbReference type="AlphaFoldDB" id="A0A1H1PT94"/>
<keyword evidence="7" id="KW-1185">Reference proteome</keyword>
<dbReference type="Pfam" id="PF01965">
    <property type="entry name" value="DJ-1_PfpI"/>
    <property type="match status" value="1"/>
</dbReference>
<keyword evidence="1" id="KW-0346">Stress response</keyword>
<dbReference type="eggNOG" id="COG0693">
    <property type="taxonomic scope" value="Bacteria"/>
</dbReference>
<evidence type="ECO:0000313" key="6">
    <source>
        <dbReference type="EMBL" id="SDS14344.1"/>
    </source>
</evidence>
<dbReference type="GO" id="GO:0019243">
    <property type="term" value="P:methylglyoxal catabolic process to D-lactate via S-lactoyl-glutathione"/>
    <property type="evidence" value="ECO:0007669"/>
    <property type="project" value="TreeGrafter"/>
</dbReference>
<keyword evidence="6" id="KW-0378">Hydrolase</keyword>
<accession>A0A1H1PT94</accession>
<dbReference type="RefSeq" id="WP_019194962.1">
    <property type="nucleotide sequence ID" value="NZ_LT629765.1"/>
</dbReference>
<dbReference type="GO" id="GO:0006508">
    <property type="term" value="P:proteolysis"/>
    <property type="evidence" value="ECO:0007669"/>
    <property type="project" value="UniProtKB-KW"/>
</dbReference>
<feature type="domain" description="DJ-1/PfpI" evidence="5">
    <location>
        <begin position="30"/>
        <end position="220"/>
    </location>
</feature>
<dbReference type="GO" id="GO:0019172">
    <property type="term" value="F:glyoxalase III activity"/>
    <property type="evidence" value="ECO:0007669"/>
    <property type="project" value="TreeGrafter"/>
</dbReference>
<dbReference type="InterPro" id="IPR002818">
    <property type="entry name" value="DJ-1/PfpI"/>
</dbReference>
<feature type="region of interest" description="Disordered" evidence="4">
    <location>
        <begin position="48"/>
        <end position="69"/>
    </location>
</feature>